<protein>
    <recommendedName>
        <fullName evidence="10">Sulfite oxidase</fullName>
    </recommendedName>
</protein>
<evidence type="ECO:0000256" key="3">
    <source>
        <dbReference type="ARBA" id="ARBA00022723"/>
    </source>
</evidence>
<organism evidence="8 9">
    <name type="scientific">Venturia inaequalis</name>
    <name type="common">Apple scab fungus</name>
    <dbReference type="NCBI Taxonomy" id="5025"/>
    <lineage>
        <taxon>Eukaryota</taxon>
        <taxon>Fungi</taxon>
        <taxon>Dikarya</taxon>
        <taxon>Ascomycota</taxon>
        <taxon>Pezizomycotina</taxon>
        <taxon>Dothideomycetes</taxon>
        <taxon>Pleosporomycetidae</taxon>
        <taxon>Venturiales</taxon>
        <taxon>Venturiaceae</taxon>
        <taxon>Venturia</taxon>
    </lineage>
</organism>
<dbReference type="InterPro" id="IPR008335">
    <property type="entry name" value="Mopterin_OxRdtase_euk"/>
</dbReference>
<evidence type="ECO:0000259" key="6">
    <source>
        <dbReference type="Pfam" id="PF00174"/>
    </source>
</evidence>
<dbReference type="Pfam" id="PF00174">
    <property type="entry name" value="Oxidored_molyb"/>
    <property type="match status" value="1"/>
</dbReference>
<reference evidence="8 9" key="1">
    <citation type="submission" date="2019-11" db="EMBL/GenBank/DDBJ databases">
        <title>Venturia inaequalis Genome Resource.</title>
        <authorList>
            <person name="Lichtner F.J."/>
        </authorList>
    </citation>
    <scope>NUCLEOTIDE SEQUENCE [LARGE SCALE GENOMIC DNA]</scope>
    <source>
        <strain evidence="8">Bline_iso_100314</strain>
    </source>
</reference>
<dbReference type="SUPFAM" id="SSF81296">
    <property type="entry name" value="E set domains"/>
    <property type="match status" value="1"/>
</dbReference>
<evidence type="ECO:0000256" key="1">
    <source>
        <dbReference type="ARBA" id="ARBA00001924"/>
    </source>
</evidence>
<dbReference type="GO" id="GO:0006790">
    <property type="term" value="P:sulfur compound metabolic process"/>
    <property type="evidence" value="ECO:0007669"/>
    <property type="project" value="TreeGrafter"/>
</dbReference>
<dbReference type="PANTHER" id="PTHR19372">
    <property type="entry name" value="SULFITE REDUCTASE"/>
    <property type="match status" value="1"/>
</dbReference>
<dbReference type="GO" id="GO:0020037">
    <property type="term" value="F:heme binding"/>
    <property type="evidence" value="ECO:0007669"/>
    <property type="project" value="TreeGrafter"/>
</dbReference>
<dbReference type="PRINTS" id="PR00407">
    <property type="entry name" value="EUMOPTERIN"/>
</dbReference>
<dbReference type="InterPro" id="IPR014756">
    <property type="entry name" value="Ig_E-set"/>
</dbReference>
<name>A0A8H3U2V5_VENIN</name>
<gene>
    <name evidence="8" type="ORF">BLS_000376</name>
</gene>
<comment type="caution">
    <text evidence="8">The sequence shown here is derived from an EMBL/GenBank/DDBJ whole genome shotgun (WGS) entry which is preliminary data.</text>
</comment>
<evidence type="ECO:0000313" key="9">
    <source>
        <dbReference type="Proteomes" id="UP000433883"/>
    </source>
</evidence>
<feature type="domain" description="Moybdenum cofactor oxidoreductase dimerisation" evidence="7">
    <location>
        <begin position="860"/>
        <end position="988"/>
    </location>
</feature>
<dbReference type="AlphaFoldDB" id="A0A8H3U2V5"/>
<keyword evidence="3" id="KW-0479">Metal-binding</keyword>
<dbReference type="Pfam" id="PF03404">
    <property type="entry name" value="Mo-co_dimer"/>
    <property type="match status" value="1"/>
</dbReference>
<evidence type="ECO:0000256" key="5">
    <source>
        <dbReference type="SAM" id="SignalP"/>
    </source>
</evidence>
<dbReference type="SUPFAM" id="SSF56524">
    <property type="entry name" value="Oxidoreductase molybdopterin-binding domain"/>
    <property type="match status" value="1"/>
</dbReference>
<feature type="domain" description="Oxidoreductase molybdopterin-binding" evidence="6">
    <location>
        <begin position="652"/>
        <end position="833"/>
    </location>
</feature>
<dbReference type="GO" id="GO:0008482">
    <property type="term" value="F:sulfite oxidase activity"/>
    <property type="evidence" value="ECO:0007669"/>
    <property type="project" value="TreeGrafter"/>
</dbReference>
<comment type="cofactor">
    <cofactor evidence="1">
        <name>Mo-molybdopterin</name>
        <dbReference type="ChEBI" id="CHEBI:71302"/>
    </cofactor>
</comment>
<keyword evidence="4" id="KW-0560">Oxidoreductase</keyword>
<feature type="chain" id="PRO_5034299611" description="Sulfite oxidase" evidence="5">
    <location>
        <begin position="19"/>
        <end position="995"/>
    </location>
</feature>
<evidence type="ECO:0000259" key="7">
    <source>
        <dbReference type="Pfam" id="PF03404"/>
    </source>
</evidence>
<dbReference type="GO" id="GO:0043546">
    <property type="term" value="F:molybdopterin cofactor binding"/>
    <property type="evidence" value="ECO:0007669"/>
    <property type="project" value="TreeGrafter"/>
</dbReference>
<sequence length="995" mass="108992">MKLTTFVSLLTISGAVSGGVLQHDILNRRQGLAGTIIEAAAKAIGAGKVADPPGAAPRRIESASPIKLPGAKRVTIRAGPYAVPNMGKKSLNGHAGMLENYPDNKVEKPCSDECTLLQQQAGLEYPDGSNANINTGLWLHHMVHFVSGPSRWDAAGIGGFCLPHFGLGVSPATAERFFASGNERSILTYNMGTDMSSGTGYHINKEDKFMYMVELMNMNMEDKIVYVTMTYDIIEGKALHRWNDMKMVYLGPNQCSTSEVVPPQETGSFTISSKPWTPTYEGKIVSIVGHLHDGGRSLDITTNPDKTLCRTTTKYAETPEYIFKGMSMGDDKTTEKHISSMDGCKPDEFTVKEMKKDQSWTINGNYDYGVHEGNIEKGKQMDIMATVVVMVQVPPGPVAKPTNRVVANMMSILTGQKITAKAKQISPKADKSRDLFLRVADSPTGLCVARVSAPMDTSIEVATCNVGCQIGSEDAYGSVWKPQLYNYTVDIITVIIDAATGSQVTSHDARLINPRSMFEAASASLQSLQEFHQGVFVVDGTTTEMFGTTLTWPSSDLRLAKYTATATIKGEDSCKTTTSVYTRPTNNYWEPMGTADGSWLSETWGVCNPCPTGAEAEYVYTGEEPLNREPEIEDLLSSFITTKGSYDRNHSAILDINPAAHILHIDGTVTTPLDLSVQQLQNEFPQHEVLCALQCAGNRRHTMRTKIKEVNGIDWFDGAIMNCVWRGPRLRDVLARAGIQDSLMTEKGYIGHAAFACYETPCQDDSWYGGSITLERAMLEDGDCILALEMNGEQLTPEHGAPIRSLCPGIAGARSVKWLNRITVQLQESPNFYQQRDYKILPPEATCVKEAKKYWPLCPSMMDMPINSIVGIPKSNSTVQVDEDHKVEVRGYAVPEGVHGPVVKVEVSADGGETWVSADLDYGGHGDLKTFEGRRKIKWAWCLWHARVNIEKGEGGRIVCRATDAGGNSQREHGVWNLRGVGYNAWGEVTGLTIV</sequence>
<keyword evidence="5" id="KW-0732">Signal</keyword>
<feature type="signal peptide" evidence="5">
    <location>
        <begin position="1"/>
        <end position="18"/>
    </location>
</feature>
<dbReference type="EMBL" id="WNWQ01001062">
    <property type="protein sequence ID" value="KAE9962399.1"/>
    <property type="molecule type" value="Genomic_DNA"/>
</dbReference>
<proteinExistence type="predicted"/>
<evidence type="ECO:0000313" key="8">
    <source>
        <dbReference type="EMBL" id="KAE9962399.1"/>
    </source>
</evidence>
<dbReference type="GO" id="GO:0030151">
    <property type="term" value="F:molybdenum ion binding"/>
    <property type="evidence" value="ECO:0007669"/>
    <property type="project" value="InterPro"/>
</dbReference>
<dbReference type="InterPro" id="IPR036374">
    <property type="entry name" value="OxRdtase_Mopterin-bd_sf"/>
</dbReference>
<evidence type="ECO:0000256" key="4">
    <source>
        <dbReference type="ARBA" id="ARBA00023002"/>
    </source>
</evidence>
<dbReference type="Gene3D" id="3.90.420.10">
    <property type="entry name" value="Oxidoreductase, molybdopterin-binding domain"/>
    <property type="match status" value="1"/>
</dbReference>
<dbReference type="GO" id="GO:0005739">
    <property type="term" value="C:mitochondrion"/>
    <property type="evidence" value="ECO:0007669"/>
    <property type="project" value="TreeGrafter"/>
</dbReference>
<dbReference type="Gene3D" id="2.60.40.650">
    <property type="match status" value="1"/>
</dbReference>
<dbReference type="PANTHER" id="PTHR19372:SF7">
    <property type="entry name" value="SULFITE OXIDASE, MITOCHONDRIAL"/>
    <property type="match status" value="1"/>
</dbReference>
<evidence type="ECO:0000256" key="2">
    <source>
        <dbReference type="ARBA" id="ARBA00022505"/>
    </source>
</evidence>
<dbReference type="Proteomes" id="UP000433883">
    <property type="component" value="Unassembled WGS sequence"/>
</dbReference>
<keyword evidence="2" id="KW-0500">Molybdenum</keyword>
<evidence type="ECO:0008006" key="10">
    <source>
        <dbReference type="Google" id="ProtNLM"/>
    </source>
</evidence>
<dbReference type="FunFam" id="3.90.420.10:FF:000002">
    <property type="entry name" value="sulfite oxidase, mitochondrial"/>
    <property type="match status" value="1"/>
</dbReference>
<accession>A0A8H3U2V5</accession>
<dbReference type="InterPro" id="IPR000572">
    <property type="entry name" value="OxRdtase_Mopterin-bd_dom"/>
</dbReference>
<dbReference type="InterPro" id="IPR005066">
    <property type="entry name" value="MoCF_OxRdtse_dimer"/>
</dbReference>